<sequence length="67" mass="8116">MKQTRIRRMRQQIVPQPSWAERMENGQIDRTEHQKYGGDPKRNLPIGSEEDYFTMLFTNDMCEKIRE</sequence>
<dbReference type="AlphaFoldDB" id="A0A4Y2I546"/>
<dbReference type="Proteomes" id="UP000499080">
    <property type="component" value="Unassembled WGS sequence"/>
</dbReference>
<comment type="caution">
    <text evidence="1">The sequence shown here is derived from an EMBL/GenBank/DDBJ whole genome shotgun (WGS) entry which is preliminary data.</text>
</comment>
<accession>A0A4Y2I546</accession>
<feature type="non-terminal residue" evidence="1">
    <location>
        <position position="67"/>
    </location>
</feature>
<evidence type="ECO:0000313" key="1">
    <source>
        <dbReference type="EMBL" id="GBM72714.1"/>
    </source>
</evidence>
<protein>
    <submittedName>
        <fullName evidence="1">Uncharacterized protein</fullName>
    </submittedName>
</protein>
<gene>
    <name evidence="1" type="ORF">AVEN_124343_1</name>
</gene>
<proteinExistence type="predicted"/>
<evidence type="ECO:0000313" key="2">
    <source>
        <dbReference type="Proteomes" id="UP000499080"/>
    </source>
</evidence>
<keyword evidence="2" id="KW-1185">Reference proteome</keyword>
<dbReference type="EMBL" id="BGPR01184439">
    <property type="protein sequence ID" value="GBM72714.1"/>
    <property type="molecule type" value="Genomic_DNA"/>
</dbReference>
<name>A0A4Y2I546_ARAVE</name>
<organism evidence="1 2">
    <name type="scientific">Araneus ventricosus</name>
    <name type="common">Orbweaver spider</name>
    <name type="synonym">Epeira ventricosa</name>
    <dbReference type="NCBI Taxonomy" id="182803"/>
    <lineage>
        <taxon>Eukaryota</taxon>
        <taxon>Metazoa</taxon>
        <taxon>Ecdysozoa</taxon>
        <taxon>Arthropoda</taxon>
        <taxon>Chelicerata</taxon>
        <taxon>Arachnida</taxon>
        <taxon>Araneae</taxon>
        <taxon>Araneomorphae</taxon>
        <taxon>Entelegynae</taxon>
        <taxon>Araneoidea</taxon>
        <taxon>Araneidae</taxon>
        <taxon>Araneus</taxon>
    </lineage>
</organism>
<reference evidence="1 2" key="1">
    <citation type="journal article" date="2019" name="Sci. Rep.">
        <title>Orb-weaving spider Araneus ventricosus genome elucidates the spidroin gene catalogue.</title>
        <authorList>
            <person name="Kono N."/>
            <person name="Nakamura H."/>
            <person name="Ohtoshi R."/>
            <person name="Moran D.A.P."/>
            <person name="Shinohara A."/>
            <person name="Yoshida Y."/>
            <person name="Fujiwara M."/>
            <person name="Mori M."/>
            <person name="Tomita M."/>
            <person name="Arakawa K."/>
        </authorList>
    </citation>
    <scope>NUCLEOTIDE SEQUENCE [LARGE SCALE GENOMIC DNA]</scope>
</reference>